<name>A0AAU7KK23_9GAMM</name>
<dbReference type="InterPro" id="IPR029044">
    <property type="entry name" value="Nucleotide-diphossugar_trans"/>
</dbReference>
<keyword evidence="4" id="KW-0808">Transferase</keyword>
<keyword evidence="1" id="KW-0460">Magnesium</keyword>
<gene>
    <name evidence="4" type="ORF">NFG58_03280</name>
</gene>
<dbReference type="SUPFAM" id="SSF53448">
    <property type="entry name" value="Nucleotide-diphospho-sugar transferases"/>
    <property type="match status" value="1"/>
</dbReference>
<dbReference type="PANTHER" id="PTHR43777:SF1">
    <property type="entry name" value="MOLYBDENUM COFACTOR CYTIDYLYLTRANSFERASE"/>
    <property type="match status" value="1"/>
</dbReference>
<evidence type="ECO:0000256" key="1">
    <source>
        <dbReference type="ARBA" id="ARBA00022842"/>
    </source>
</evidence>
<dbReference type="Gene3D" id="3.90.550.10">
    <property type="entry name" value="Spore Coat Polysaccharide Biosynthesis Protein SpsA, Chain A"/>
    <property type="match status" value="1"/>
</dbReference>
<accession>A0AAU7KK23</accession>
<dbReference type="EMBL" id="CP098827">
    <property type="protein sequence ID" value="XBO71754.1"/>
    <property type="molecule type" value="Genomic_DNA"/>
</dbReference>
<proteinExistence type="predicted"/>
<evidence type="ECO:0000259" key="3">
    <source>
        <dbReference type="Pfam" id="PF12804"/>
    </source>
</evidence>
<evidence type="ECO:0000256" key="2">
    <source>
        <dbReference type="SAM" id="MobiDB-lite"/>
    </source>
</evidence>
<sequence>MRSSGQSGTPASTPSCEESRHPSHVTPLICVVAAAGRSRRFGAADKRHARLKDGRRLLAASLAAAAELTPRRLVVLGPGESLADWDLAPSANLELLSLERPSDALGDSLSAAFRWLLQQRQQQRTELTAAAVWLGDMAWISAPTCRRLAASARADRLVRPRFHGQPGHPVIVGCDFWPEMTQLHGQDGARALLHRHRQALLEIDVDDPGVVRDLDTPEDPR</sequence>
<feature type="compositionally biased region" description="Polar residues" evidence="2">
    <location>
        <begin position="1"/>
        <end position="16"/>
    </location>
</feature>
<feature type="region of interest" description="Disordered" evidence="2">
    <location>
        <begin position="1"/>
        <end position="21"/>
    </location>
</feature>
<dbReference type="RefSeq" id="WP_222568224.1">
    <property type="nucleotide sequence ID" value="NZ_CP098827.1"/>
</dbReference>
<dbReference type="GO" id="GO:0016779">
    <property type="term" value="F:nucleotidyltransferase activity"/>
    <property type="evidence" value="ECO:0007669"/>
    <property type="project" value="UniProtKB-ARBA"/>
</dbReference>
<reference evidence="4" key="1">
    <citation type="submission" date="2022-06" db="EMBL/GenBank/DDBJ databases">
        <title>A novel DMS-producing enzyme.</title>
        <authorList>
            <person name="Zhang Y."/>
        </authorList>
    </citation>
    <scope>NUCLEOTIDE SEQUENCE</scope>
    <source>
        <strain evidence="4">RT37</strain>
    </source>
</reference>
<evidence type="ECO:0000313" key="4">
    <source>
        <dbReference type="EMBL" id="XBO71754.1"/>
    </source>
</evidence>
<dbReference type="InterPro" id="IPR025877">
    <property type="entry name" value="MobA-like_NTP_Trfase"/>
</dbReference>
<dbReference type="AlphaFoldDB" id="A0AAU7KK23"/>
<protein>
    <submittedName>
        <fullName evidence="4">NTP transferase domain-containing protein</fullName>
    </submittedName>
</protein>
<feature type="domain" description="MobA-like NTP transferase" evidence="3">
    <location>
        <begin position="30"/>
        <end position="197"/>
    </location>
</feature>
<dbReference type="Pfam" id="PF12804">
    <property type="entry name" value="NTP_transf_3"/>
    <property type="match status" value="1"/>
</dbReference>
<organism evidence="4">
    <name type="scientific">Halomonas sp. RT37</name>
    <dbReference type="NCBI Taxonomy" id="2950872"/>
    <lineage>
        <taxon>Bacteria</taxon>
        <taxon>Pseudomonadati</taxon>
        <taxon>Pseudomonadota</taxon>
        <taxon>Gammaproteobacteria</taxon>
        <taxon>Oceanospirillales</taxon>
        <taxon>Halomonadaceae</taxon>
        <taxon>Halomonas</taxon>
    </lineage>
</organism>
<dbReference type="PANTHER" id="PTHR43777">
    <property type="entry name" value="MOLYBDENUM COFACTOR CYTIDYLYLTRANSFERASE"/>
    <property type="match status" value="1"/>
</dbReference>